<dbReference type="PROSITE" id="PS51462">
    <property type="entry name" value="NUDIX"/>
    <property type="match status" value="1"/>
</dbReference>
<evidence type="ECO:0000256" key="5">
    <source>
        <dbReference type="ARBA" id="ARBA00023027"/>
    </source>
</evidence>
<feature type="binding site" evidence="8">
    <location>
        <position position="260"/>
    </location>
    <ligand>
        <name>substrate</name>
    </ligand>
</feature>
<comment type="subunit">
    <text evidence="8">Homodimer.</text>
</comment>
<dbReference type="Pfam" id="PF09297">
    <property type="entry name" value="Zn_ribbon_NUD"/>
    <property type="match status" value="1"/>
</dbReference>
<evidence type="ECO:0000256" key="2">
    <source>
        <dbReference type="ARBA" id="ARBA00022723"/>
    </source>
</evidence>
<comment type="function">
    <text evidence="8">mRNA decapping enzyme that specifically removes the nicotinamide adenine dinucleotide (NAD) cap from a subset of mRNAs by hydrolyzing the diphosphate linkage to produce nicotinamide mononucleotide (NMN) and 5' monophosphate mRNA. The NAD-cap is present at the 5'-end of some mRNAs and stabilizes RNA against 5'-processing. Has preference for mRNAs with a 5'-end purine. Catalyzes the hydrolysis of a broad range of dinucleotide pyrophosphates.</text>
</comment>
<feature type="binding site" evidence="8">
    <location>
        <position position="238"/>
    </location>
    <ligand>
        <name>a divalent metal cation</name>
        <dbReference type="ChEBI" id="CHEBI:60240"/>
        <label>1</label>
    </ligand>
</feature>
<evidence type="ECO:0000256" key="6">
    <source>
        <dbReference type="ARBA" id="ARBA00023211"/>
    </source>
</evidence>
<keyword evidence="6 8" id="KW-0464">Manganese</keyword>
<accession>A0ABV4AGT5</accession>
<feature type="binding site" evidence="8">
    <location>
        <position position="238"/>
    </location>
    <ligand>
        <name>a divalent metal cation</name>
        <dbReference type="ChEBI" id="CHEBI:60240"/>
        <label>3</label>
    </ligand>
</feature>
<evidence type="ECO:0000256" key="7">
    <source>
        <dbReference type="ARBA" id="ARBA00023679"/>
    </source>
</evidence>
<dbReference type="NCBIfam" id="NF001299">
    <property type="entry name" value="PRK00241.1"/>
    <property type="match status" value="1"/>
</dbReference>
<dbReference type="CDD" id="cd03429">
    <property type="entry name" value="NUDIX_NADH_pyrophosphatase_Nudt13"/>
    <property type="match status" value="1"/>
</dbReference>
<keyword evidence="11" id="KW-1185">Reference proteome</keyword>
<dbReference type="Gene3D" id="3.90.79.20">
    <property type="match status" value="1"/>
</dbReference>
<evidence type="ECO:0000256" key="4">
    <source>
        <dbReference type="ARBA" id="ARBA00022842"/>
    </source>
</evidence>
<feature type="binding site" evidence="8">
    <location>
        <position position="135"/>
    </location>
    <ligand>
        <name>Zn(2+)</name>
        <dbReference type="ChEBI" id="CHEBI:29105"/>
    </ligand>
</feature>
<feature type="binding site" evidence="8">
    <location>
        <position position="193"/>
    </location>
    <ligand>
        <name>a divalent metal cation</name>
        <dbReference type="ChEBI" id="CHEBI:60240"/>
        <label>2</label>
    </ligand>
</feature>
<dbReference type="GO" id="GO:0016787">
    <property type="term" value="F:hydrolase activity"/>
    <property type="evidence" value="ECO:0007669"/>
    <property type="project" value="UniProtKB-KW"/>
</dbReference>
<comment type="similarity">
    <text evidence="1 8">Belongs to the Nudix hydrolase family. NudC subfamily.</text>
</comment>
<feature type="binding site" evidence="8">
    <location>
        <position position="117"/>
    </location>
    <ligand>
        <name>Zn(2+)</name>
        <dbReference type="ChEBI" id="CHEBI:29105"/>
    </ligand>
</feature>
<feature type="binding site" evidence="8">
    <location>
        <position position="197"/>
    </location>
    <ligand>
        <name>a divalent metal cation</name>
        <dbReference type="ChEBI" id="CHEBI:60240"/>
        <label>3</label>
    </ligand>
</feature>
<feature type="binding site" evidence="8">
    <location>
        <position position="87"/>
    </location>
    <ligand>
        <name>substrate</name>
    </ligand>
</feature>
<dbReference type="Pfam" id="PF09296">
    <property type="entry name" value="NUDIX-like"/>
    <property type="match status" value="1"/>
</dbReference>
<gene>
    <name evidence="8 10" type="primary">nudC</name>
    <name evidence="10" type="ORF">AB5I84_07740</name>
</gene>
<dbReference type="InterPro" id="IPR049734">
    <property type="entry name" value="NudC-like_C"/>
</dbReference>
<dbReference type="EMBL" id="JBGCUO010000001">
    <property type="protein sequence ID" value="MEY1662039.1"/>
    <property type="molecule type" value="Genomic_DNA"/>
</dbReference>
<evidence type="ECO:0000256" key="3">
    <source>
        <dbReference type="ARBA" id="ARBA00022801"/>
    </source>
</evidence>
<keyword evidence="5 8" id="KW-0520">NAD</keyword>
<dbReference type="InterPro" id="IPR015797">
    <property type="entry name" value="NUDIX_hydrolase-like_dom_sf"/>
</dbReference>
<dbReference type="InterPro" id="IPR022925">
    <property type="entry name" value="RNA_Hydrolase_NudC"/>
</dbReference>
<dbReference type="RefSeq" id="WP_369455283.1">
    <property type="nucleotide sequence ID" value="NZ_JBGCUO010000001.1"/>
</dbReference>
<keyword evidence="8" id="KW-0862">Zinc</keyword>
<evidence type="ECO:0000256" key="1">
    <source>
        <dbReference type="ARBA" id="ARBA00009595"/>
    </source>
</evidence>
<feature type="binding site" evidence="8">
    <location>
        <begin position="211"/>
        <end position="218"/>
    </location>
    <ligand>
        <name>substrate</name>
    </ligand>
</feature>
<evidence type="ECO:0000313" key="10">
    <source>
        <dbReference type="EMBL" id="MEY1662039.1"/>
    </source>
</evidence>
<evidence type="ECO:0000313" key="11">
    <source>
        <dbReference type="Proteomes" id="UP001562065"/>
    </source>
</evidence>
<feature type="binding site" evidence="8">
    <location>
        <position position="177"/>
    </location>
    <ligand>
        <name>a divalent metal cation</name>
        <dbReference type="ChEBI" id="CHEBI:60240"/>
        <label>1</label>
    </ligand>
</feature>
<comment type="catalytic activity">
    <reaction evidence="8">
        <text>NAD(+) + H2O = beta-nicotinamide D-ribonucleotide + AMP + 2 H(+)</text>
        <dbReference type="Rhea" id="RHEA:11800"/>
        <dbReference type="ChEBI" id="CHEBI:14649"/>
        <dbReference type="ChEBI" id="CHEBI:15377"/>
        <dbReference type="ChEBI" id="CHEBI:15378"/>
        <dbReference type="ChEBI" id="CHEBI:57540"/>
        <dbReference type="ChEBI" id="CHEBI:456215"/>
        <dbReference type="EC" id="3.6.1.22"/>
    </reaction>
</comment>
<dbReference type="Pfam" id="PF00293">
    <property type="entry name" value="NUDIX"/>
    <property type="match status" value="1"/>
</dbReference>
<dbReference type="PANTHER" id="PTHR42904:SF6">
    <property type="entry name" value="NAD-CAPPED RNA HYDROLASE NUDT12"/>
    <property type="match status" value="1"/>
</dbReference>
<dbReference type="Gene3D" id="3.90.79.10">
    <property type="entry name" value="Nucleoside Triphosphate Pyrophosphohydrolase"/>
    <property type="match status" value="1"/>
</dbReference>
<sequence length="283" mass="32101">MFDDLELIPRPLDPNGRRLWFLFHHTSLWVSEDPDLPLLPEVDSAAALGLADRQEHYLGRLRGLECYAMAMASADEKVPGFYPEELRRLIGAMDEPTFTMAARASQVLTWHRDHQFCARCGQRTAHHPHDRAMSCEQCGLTQYPRISPCIITLVTRGDEVLLARNQRFPARFFSCLAGFIEAGESAEQAVHREVHEEVALRLGELEYYGSQSWPFPHSLMLGFFAEYHSGDIQVDGEEIAEAYWWHMDELPTIPPPGSIARGLIETWLQRRRALRGDGGSADG</sequence>
<organism evidence="10 11">
    <name type="scientific">Isoalcanivorax beigongshangi</name>
    <dbReference type="NCBI Taxonomy" id="3238810"/>
    <lineage>
        <taxon>Bacteria</taxon>
        <taxon>Pseudomonadati</taxon>
        <taxon>Pseudomonadota</taxon>
        <taxon>Gammaproteobacteria</taxon>
        <taxon>Oceanospirillales</taxon>
        <taxon>Alcanivoracaceae</taxon>
        <taxon>Isoalcanivorax</taxon>
    </lineage>
</organism>
<dbReference type="EC" id="3.6.1.22" evidence="8"/>
<feature type="binding site" evidence="8">
    <location>
        <position position="193"/>
    </location>
    <ligand>
        <name>a divalent metal cation</name>
        <dbReference type="ChEBI" id="CHEBI:60240"/>
        <label>3</label>
    </ligand>
</feature>
<keyword evidence="4 8" id="KW-0460">Magnesium</keyword>
<dbReference type="PANTHER" id="PTHR42904">
    <property type="entry name" value="NUDIX HYDROLASE, NUDC SUBFAMILY"/>
    <property type="match status" value="1"/>
</dbReference>
<dbReference type="EC" id="3.6.1.-" evidence="8"/>
<feature type="binding site" evidence="8">
    <location>
        <position position="197"/>
    </location>
    <ligand>
        <name>a divalent metal cation</name>
        <dbReference type="ChEBI" id="CHEBI:60240"/>
        <label>1</label>
    </ligand>
</feature>
<feature type="short sequence motif" description="Nudix box" evidence="8">
    <location>
        <begin position="178"/>
        <end position="199"/>
    </location>
</feature>
<keyword evidence="2 8" id="KW-0479">Metal-binding</keyword>
<feature type="domain" description="Nudix hydrolase" evidence="9">
    <location>
        <begin position="144"/>
        <end position="267"/>
    </location>
</feature>
<feature type="binding site" evidence="8">
    <location>
        <position position="143"/>
    </location>
    <ligand>
        <name>substrate</name>
    </ligand>
</feature>
<keyword evidence="3 8" id="KW-0378">Hydrolase</keyword>
<comment type="catalytic activity">
    <reaction evidence="8">
        <text>NADH + H2O = reduced beta-nicotinamide D-ribonucleotide + AMP + 2 H(+)</text>
        <dbReference type="Rhea" id="RHEA:48868"/>
        <dbReference type="ChEBI" id="CHEBI:15377"/>
        <dbReference type="ChEBI" id="CHEBI:15378"/>
        <dbReference type="ChEBI" id="CHEBI:57945"/>
        <dbReference type="ChEBI" id="CHEBI:90832"/>
        <dbReference type="ChEBI" id="CHEBI:456215"/>
        <dbReference type="EC" id="3.6.1.22"/>
    </reaction>
</comment>
<dbReference type="InterPro" id="IPR000086">
    <property type="entry name" value="NUDIX_hydrolase_dom"/>
</dbReference>
<comment type="caution">
    <text evidence="10">The sequence shown here is derived from an EMBL/GenBank/DDBJ whole genome shotgun (WGS) entry which is preliminary data.</text>
</comment>
<dbReference type="InterPro" id="IPR015376">
    <property type="entry name" value="Znr_NADH_PPase"/>
</dbReference>
<protein>
    <recommendedName>
        <fullName evidence="8">NAD-capped RNA hydrolase NudC</fullName>
        <shortName evidence="8">DeNADding enzyme NudC</shortName>
        <ecNumber evidence="8">3.6.1.-</ecNumber>
    </recommendedName>
    <alternativeName>
        <fullName evidence="8">NADH pyrophosphatase</fullName>
        <ecNumber evidence="8">3.6.1.22</ecNumber>
    </alternativeName>
</protein>
<comment type="cofactor">
    <cofactor evidence="8">
        <name>Zn(2+)</name>
        <dbReference type="ChEBI" id="CHEBI:29105"/>
    </cofactor>
    <text evidence="8">Binds 1 zinc ion per subunit.</text>
</comment>
<dbReference type="Proteomes" id="UP001562065">
    <property type="component" value="Unassembled WGS sequence"/>
</dbReference>
<reference evidence="10 11" key="1">
    <citation type="submission" date="2024-07" db="EMBL/GenBank/DDBJ databases">
        <authorList>
            <person name="Ren Q."/>
        </authorList>
    </citation>
    <scope>NUCLEOTIDE SEQUENCE [LARGE SCALE GENOMIC DNA]</scope>
    <source>
        <strain evidence="10 11">REN37</strain>
    </source>
</reference>
<dbReference type="SUPFAM" id="SSF55811">
    <property type="entry name" value="Nudix"/>
    <property type="match status" value="2"/>
</dbReference>
<evidence type="ECO:0000259" key="9">
    <source>
        <dbReference type="PROSITE" id="PS51462"/>
    </source>
</evidence>
<evidence type="ECO:0000256" key="8">
    <source>
        <dbReference type="HAMAP-Rule" id="MF_00297"/>
    </source>
</evidence>
<proteinExistence type="inferred from homology"/>
<feature type="binding site" evidence="8">
    <location>
        <position position="120"/>
    </location>
    <ligand>
        <name>Zn(2+)</name>
        <dbReference type="ChEBI" id="CHEBI:29105"/>
    </ligand>
</feature>
<name>A0ABV4AGT5_9GAMM</name>
<comment type="cofactor">
    <cofactor evidence="8">
        <name>Mg(2+)</name>
        <dbReference type="ChEBI" id="CHEBI:18420"/>
    </cofactor>
    <cofactor evidence="8">
        <name>Mn(2+)</name>
        <dbReference type="ChEBI" id="CHEBI:29035"/>
    </cofactor>
    <text evidence="8">Divalent metal cations. Mg(2+) or Mn(2+).</text>
</comment>
<dbReference type="InterPro" id="IPR015375">
    <property type="entry name" value="NADH_PPase-like_N"/>
</dbReference>
<comment type="caution">
    <text evidence="8">Lacks conserved residue(s) required for the propagation of feature annotation.</text>
</comment>
<dbReference type="HAMAP" id="MF_00297">
    <property type="entry name" value="Nudix_NudC"/>
    <property type="match status" value="1"/>
</dbReference>
<comment type="catalytic activity">
    <reaction evidence="7">
        <text>a 5'-end NAD(+)-phospho-ribonucleoside in mRNA + H2O = a 5'-end phospho-adenosine-phospho-ribonucleoside in mRNA + beta-nicotinamide D-ribonucleotide + 2 H(+)</text>
        <dbReference type="Rhea" id="RHEA:60876"/>
        <dbReference type="Rhea" id="RHEA-COMP:15698"/>
        <dbReference type="Rhea" id="RHEA-COMP:15719"/>
        <dbReference type="ChEBI" id="CHEBI:14649"/>
        <dbReference type="ChEBI" id="CHEBI:15377"/>
        <dbReference type="ChEBI" id="CHEBI:15378"/>
        <dbReference type="ChEBI" id="CHEBI:144029"/>
        <dbReference type="ChEBI" id="CHEBI:144051"/>
    </reaction>
    <physiologicalReaction direction="left-to-right" evidence="7">
        <dbReference type="Rhea" id="RHEA:60877"/>
    </physiologicalReaction>
</comment>
<feature type="binding site" evidence="8">
    <location>
        <position position="138"/>
    </location>
    <ligand>
        <name>Zn(2+)</name>
        <dbReference type="ChEBI" id="CHEBI:29105"/>
    </ligand>
</feature>
<dbReference type="InterPro" id="IPR050241">
    <property type="entry name" value="NAD-cap_RNA_hydrolase_NudC"/>
</dbReference>